<evidence type="ECO:0000313" key="3">
    <source>
        <dbReference type="Proteomes" id="UP000604046"/>
    </source>
</evidence>
<evidence type="ECO:0000256" key="1">
    <source>
        <dbReference type="SAM" id="MobiDB-lite"/>
    </source>
</evidence>
<keyword evidence="3" id="KW-1185">Reference proteome</keyword>
<dbReference type="Proteomes" id="UP000604046">
    <property type="component" value="Unassembled WGS sequence"/>
</dbReference>
<feature type="region of interest" description="Disordered" evidence="1">
    <location>
        <begin position="1241"/>
        <end position="1272"/>
    </location>
</feature>
<proteinExistence type="predicted"/>
<feature type="region of interest" description="Disordered" evidence="1">
    <location>
        <begin position="1"/>
        <end position="111"/>
    </location>
</feature>
<sequence>MKRRAEAAYGSSPPRRARQMHDAYSESTSAASSSRSRPSTSPPTRSVPAVPSSWTGRAQAKAAAKASTKAKPKAKPKGRPKGVPKRARPAVKAMAKRRGRPRLSGDPVPAPSAAGAWPRCHEVYDPTCARCIFGRRKGTWQKIHGSFTRRTASGCLVQACWLQERPARLGQRWGIGCGVCAHLVQRASSLRDNGIGHLRRRWTTKWARFEISSVHCMQASCLQLHAQSAIHLTALKAMQLPDVSLSQLVCHDPSDTSLLVGAVPQLHDWVRAWRTVRSPISFLKAEAHEKTEAYVTCKRGDARHLTRTAIKDMVEIMVEVVRETKRRILATADHASISLDDKAPYRVVRYRCARQKIDTDAADSMAAPWLADGDGVLSVLRNAGQAPSTEALDEDYSKKICLSIQTALQRLATPMGKGQQPDVDVMQRFKEVLSSYSSDGGRPMRKCGKLLQQGYPRLVLCLLDKAHNVRRASLPITMEENFKSWWHAVWGSKHSLIPDLQNSSEWRMRFHVLQQAVLKASGNMAGQAQGASEHNNLAAAIKTLSFAKQRFDSFSSPQGKFIALLLPVALLLAAQSMDHRLDGRVRHRCREMLERLTGENILLAGLAADFGAEVLRFVRHFDVRDPDIAATLRLRDDFVCRLRRLFSEGRILLEPEPDGSILPETFTHMGVRTAMAAAPIQYGDRMHCLWGPTDKAKCKEIMSGLHVVVDAVISRCYSDMSEPDLHMAFALFDLPLWQQFKVQADDDPGTWGDNVASMKRRAARLARALGLDSHVLWQETSAAVHAFLEDEAAVSNACEKQDSRPCWRRVLRGEQLPGCQSRFQVLQEAVAFYVSVQDGECSVERDLAQLRELLKHHEASLDERGVCAAMLLELRLDGPRQESDLALRLSGEEVAQDAEAALLDPFALADKAVLKMTSFTRRCAQLWIQHHGRRFRCYKERADKGQTRVKRQGTMASVFRGQVKASNALASMQRPPAGNSATVVPGMRLSSFAQRSSERLRQNGRWNAELEKFQKLTESKNAERAQERARQLARQPPLMPPLRVGRVFKKGPCIQLQRQTVVADLSTECNAAEAFPGCRYKRCQGNISYEDFQRTSILVVDDAVAVEQGRAGRTDAIIRDCLLSSKLTWLLGLVALGKGIASIAHWKTRNRCRHIRDYDAAHKLVPAGIFLSAEFRHGHGAVARWLARIVALPESRWRICDMEAEADWLVTDSLSLCKFLAAVRRLARHDSELTCEGSNWKLGPTGQLPNKPGAKRRAAPVFEGDAAEAESD</sequence>
<feature type="compositionally biased region" description="Low complexity" evidence="1">
    <location>
        <begin position="27"/>
        <end position="67"/>
    </location>
</feature>
<evidence type="ECO:0000313" key="2">
    <source>
        <dbReference type="EMBL" id="CAE7530111.1"/>
    </source>
</evidence>
<reference evidence="2" key="1">
    <citation type="submission" date="2021-02" db="EMBL/GenBank/DDBJ databases">
        <authorList>
            <person name="Dougan E. K."/>
            <person name="Rhodes N."/>
            <person name="Thang M."/>
            <person name="Chan C."/>
        </authorList>
    </citation>
    <scope>NUCLEOTIDE SEQUENCE</scope>
</reference>
<dbReference type="OrthoDB" id="417137at2759"/>
<dbReference type="AlphaFoldDB" id="A0A812TMM3"/>
<accession>A0A812TMM3</accession>
<protein>
    <submittedName>
        <fullName evidence="2">Uncharacterized protein</fullName>
    </submittedName>
</protein>
<organism evidence="2 3">
    <name type="scientific">Symbiodinium natans</name>
    <dbReference type="NCBI Taxonomy" id="878477"/>
    <lineage>
        <taxon>Eukaryota</taxon>
        <taxon>Sar</taxon>
        <taxon>Alveolata</taxon>
        <taxon>Dinophyceae</taxon>
        <taxon>Suessiales</taxon>
        <taxon>Symbiodiniaceae</taxon>
        <taxon>Symbiodinium</taxon>
    </lineage>
</organism>
<feature type="compositionally biased region" description="Basic residues" evidence="1">
    <location>
        <begin position="68"/>
        <end position="101"/>
    </location>
</feature>
<gene>
    <name evidence="2" type="ORF">SNAT2548_LOCUS29687</name>
</gene>
<dbReference type="EMBL" id="CAJNDS010002572">
    <property type="protein sequence ID" value="CAE7530111.1"/>
    <property type="molecule type" value="Genomic_DNA"/>
</dbReference>
<name>A0A812TMM3_9DINO</name>
<comment type="caution">
    <text evidence="2">The sequence shown here is derived from an EMBL/GenBank/DDBJ whole genome shotgun (WGS) entry which is preliminary data.</text>
</comment>